<dbReference type="STRING" id="1079994.SAMN04488565_0107"/>
<evidence type="ECO:0000313" key="4">
    <source>
        <dbReference type="EMBL" id="SDQ05691.1"/>
    </source>
</evidence>
<feature type="transmembrane region" description="Helical" evidence="2">
    <location>
        <begin position="44"/>
        <end position="66"/>
    </location>
</feature>
<evidence type="ECO:0000259" key="3">
    <source>
        <dbReference type="Pfam" id="PF13399"/>
    </source>
</evidence>
<feature type="compositionally biased region" description="Acidic residues" evidence="1">
    <location>
        <begin position="208"/>
        <end position="222"/>
    </location>
</feature>
<reference evidence="4 5" key="1">
    <citation type="submission" date="2016-10" db="EMBL/GenBank/DDBJ databases">
        <authorList>
            <person name="de Groot N.N."/>
        </authorList>
    </citation>
    <scope>NUCLEOTIDE SEQUENCE [LARGE SCALE GENOMIC DNA]</scope>
    <source>
        <strain evidence="4 5">DSM 22788</strain>
    </source>
</reference>
<protein>
    <submittedName>
        <fullName evidence="4">LytR cell envelope-related transcriptional attenuator</fullName>
    </submittedName>
</protein>
<keyword evidence="2" id="KW-0812">Transmembrane</keyword>
<dbReference type="eggNOG" id="ENOG50330SA">
    <property type="taxonomic scope" value="Bacteria"/>
</dbReference>
<organism evidence="4 5">
    <name type="scientific">Leucobacter chromiiresistens</name>
    <dbReference type="NCBI Taxonomy" id="1079994"/>
    <lineage>
        <taxon>Bacteria</taxon>
        <taxon>Bacillati</taxon>
        <taxon>Actinomycetota</taxon>
        <taxon>Actinomycetes</taxon>
        <taxon>Micrococcales</taxon>
        <taxon>Microbacteriaceae</taxon>
        <taxon>Leucobacter</taxon>
    </lineage>
</organism>
<evidence type="ECO:0000313" key="5">
    <source>
        <dbReference type="Proteomes" id="UP000182690"/>
    </source>
</evidence>
<dbReference type="AlphaFoldDB" id="A0A1H0XSB2"/>
<sequence length="278" mass="28708">MTRPTDDEVKHSAARQSYPEDRFDRLQQSGRVGAHRVTARPRYIWQYLIAGLLGFAVLTTIGILVVQNTGGSGKLPLTSSGTSSGSAQPSVTAELDPEATIAILNGTPTENLAAALDQIVTSEEWGKIQFSGSAATTDVDISAVFYSNPDDEAAAAGLAEKLGGVSTYTSDEYAEYDVRLVVLLGADYSGPGLEEAAQMTEGSADNATDADADADAEADGEEAPARETNPDTGLEINPETGLDIDPATGWDIDPATGFPIDPATGAPTDPAVGGSVSG</sequence>
<feature type="domain" description="LytR/CpsA/Psr regulator C-terminal" evidence="3">
    <location>
        <begin position="99"/>
        <end position="188"/>
    </location>
</feature>
<evidence type="ECO:0000256" key="2">
    <source>
        <dbReference type="SAM" id="Phobius"/>
    </source>
</evidence>
<feature type="region of interest" description="Disordered" evidence="1">
    <location>
        <begin position="1"/>
        <end position="26"/>
    </location>
</feature>
<dbReference type="Gene3D" id="3.30.70.2390">
    <property type="match status" value="1"/>
</dbReference>
<dbReference type="Proteomes" id="UP000182690">
    <property type="component" value="Unassembled WGS sequence"/>
</dbReference>
<dbReference type="RefSeq" id="WP_010156150.1">
    <property type="nucleotide sequence ID" value="NZ_FNKB01000001.1"/>
</dbReference>
<dbReference type="Pfam" id="PF13399">
    <property type="entry name" value="LytR_C"/>
    <property type="match status" value="1"/>
</dbReference>
<name>A0A1H0XSB2_9MICO</name>
<feature type="region of interest" description="Disordered" evidence="1">
    <location>
        <begin position="196"/>
        <end position="278"/>
    </location>
</feature>
<gene>
    <name evidence="4" type="ORF">SAMN04488565_0107</name>
</gene>
<proteinExistence type="predicted"/>
<feature type="compositionally biased region" description="Basic and acidic residues" evidence="1">
    <location>
        <begin position="1"/>
        <end position="11"/>
    </location>
</feature>
<dbReference type="EMBL" id="FNKB01000001">
    <property type="protein sequence ID" value="SDQ05691.1"/>
    <property type="molecule type" value="Genomic_DNA"/>
</dbReference>
<keyword evidence="2" id="KW-1133">Transmembrane helix</keyword>
<evidence type="ECO:0000256" key="1">
    <source>
        <dbReference type="SAM" id="MobiDB-lite"/>
    </source>
</evidence>
<dbReference type="OrthoDB" id="5125199at2"/>
<dbReference type="InterPro" id="IPR027381">
    <property type="entry name" value="LytR/CpsA/Psr_C"/>
</dbReference>
<accession>A0A1H0XSB2</accession>
<keyword evidence="2" id="KW-0472">Membrane</keyword>